<keyword evidence="1" id="KW-0813">Transport</keyword>
<dbReference type="CDD" id="cd03293">
    <property type="entry name" value="ABC_NrtD_SsuB_transporters"/>
    <property type="match status" value="1"/>
</dbReference>
<evidence type="ECO:0000256" key="1">
    <source>
        <dbReference type="ARBA" id="ARBA00022448"/>
    </source>
</evidence>
<organism evidence="5 6">
    <name type="scientific">Alkalicoccobacillus gibsonii</name>
    <dbReference type="NCBI Taxonomy" id="79881"/>
    <lineage>
        <taxon>Bacteria</taxon>
        <taxon>Bacillati</taxon>
        <taxon>Bacillota</taxon>
        <taxon>Bacilli</taxon>
        <taxon>Bacillales</taxon>
        <taxon>Bacillaceae</taxon>
        <taxon>Alkalicoccobacillus</taxon>
    </lineage>
</organism>
<dbReference type="Gene3D" id="3.40.50.300">
    <property type="entry name" value="P-loop containing nucleotide triphosphate hydrolases"/>
    <property type="match status" value="1"/>
</dbReference>
<feature type="domain" description="ABC transporter" evidence="4">
    <location>
        <begin position="8"/>
        <end position="239"/>
    </location>
</feature>
<dbReference type="InterPro" id="IPR017871">
    <property type="entry name" value="ABC_transporter-like_CS"/>
</dbReference>
<dbReference type="SUPFAM" id="SSF52540">
    <property type="entry name" value="P-loop containing nucleoside triphosphate hydrolases"/>
    <property type="match status" value="1"/>
</dbReference>
<dbReference type="PANTHER" id="PTHR42788:SF19">
    <property type="entry name" value="ALIPHATIC SULFONATES IMPORT ATP-BINDING PROTEIN SSUB 2"/>
    <property type="match status" value="1"/>
</dbReference>
<protein>
    <submittedName>
        <fullName evidence="5">ABC transporter ATP-binding protein</fullName>
    </submittedName>
</protein>
<dbReference type="InterPro" id="IPR003593">
    <property type="entry name" value="AAA+_ATPase"/>
</dbReference>
<dbReference type="PROSITE" id="PS50893">
    <property type="entry name" value="ABC_TRANSPORTER_2"/>
    <property type="match status" value="1"/>
</dbReference>
<accession>A0ABU9VLB5</accession>
<keyword evidence="6" id="KW-1185">Reference proteome</keyword>
<dbReference type="InterPro" id="IPR050166">
    <property type="entry name" value="ABC_transporter_ATP-bind"/>
</dbReference>
<dbReference type="Pfam" id="PF00005">
    <property type="entry name" value="ABC_tran"/>
    <property type="match status" value="1"/>
</dbReference>
<evidence type="ECO:0000256" key="3">
    <source>
        <dbReference type="ARBA" id="ARBA00022840"/>
    </source>
</evidence>
<dbReference type="InterPro" id="IPR027417">
    <property type="entry name" value="P-loop_NTPase"/>
</dbReference>
<dbReference type="SMART" id="SM00382">
    <property type="entry name" value="AAA"/>
    <property type="match status" value="1"/>
</dbReference>
<dbReference type="InterPro" id="IPR003439">
    <property type="entry name" value="ABC_transporter-like_ATP-bd"/>
</dbReference>
<evidence type="ECO:0000259" key="4">
    <source>
        <dbReference type="PROSITE" id="PS50893"/>
    </source>
</evidence>
<evidence type="ECO:0000313" key="6">
    <source>
        <dbReference type="Proteomes" id="UP001418796"/>
    </source>
</evidence>
<sequence>MSDEQLAMSFKKVGKQYLNGTTALDSFSLTVKKGDFISFLGPSGCGKSTALKMAAGLSEQTEGEISVFGRSPKQTLQKTNDIGFVFQEANLLPWRKVLENVMLPLELRGGRKAEVKKEAMRILELVGLKEYARAYPRELSGGMKMRVSIARTLVAKPKVLLMDEPFAALDELTRQSLQSELLDIWEREQMTILFVTHNVYEAVYLSTSIAVMSSRPGRLTANLDIDLPYPRIEEMRTSPQFVHYVEQASMKLEQKAGEGRQVDASYI</sequence>
<comment type="caution">
    <text evidence="5">The sequence shown here is derived from an EMBL/GenBank/DDBJ whole genome shotgun (WGS) entry which is preliminary data.</text>
</comment>
<evidence type="ECO:0000256" key="2">
    <source>
        <dbReference type="ARBA" id="ARBA00022741"/>
    </source>
</evidence>
<gene>
    <name evidence="5" type="ORF">MKY91_16175</name>
</gene>
<dbReference type="PANTHER" id="PTHR42788">
    <property type="entry name" value="TAURINE IMPORT ATP-BINDING PROTEIN-RELATED"/>
    <property type="match status" value="1"/>
</dbReference>
<proteinExistence type="predicted"/>
<dbReference type="Proteomes" id="UP001418796">
    <property type="component" value="Unassembled WGS sequence"/>
</dbReference>
<evidence type="ECO:0000313" key="5">
    <source>
        <dbReference type="EMBL" id="MEN0644690.1"/>
    </source>
</evidence>
<keyword evidence="3 5" id="KW-0067">ATP-binding</keyword>
<name>A0ABU9VLB5_9BACI</name>
<dbReference type="RefSeq" id="WP_343131325.1">
    <property type="nucleotide sequence ID" value="NZ_JBCITK010000001.1"/>
</dbReference>
<dbReference type="PROSITE" id="PS00211">
    <property type="entry name" value="ABC_TRANSPORTER_1"/>
    <property type="match status" value="1"/>
</dbReference>
<dbReference type="GO" id="GO:0005524">
    <property type="term" value="F:ATP binding"/>
    <property type="evidence" value="ECO:0007669"/>
    <property type="project" value="UniProtKB-KW"/>
</dbReference>
<dbReference type="EMBL" id="JBCITK010000001">
    <property type="protein sequence ID" value="MEN0644690.1"/>
    <property type="molecule type" value="Genomic_DNA"/>
</dbReference>
<keyword evidence="2" id="KW-0547">Nucleotide-binding</keyword>
<reference evidence="5 6" key="1">
    <citation type="submission" date="2024-03" db="EMBL/GenBank/DDBJ databases">
        <title>Bacilli Hybrid Assemblies.</title>
        <authorList>
            <person name="Kovac J."/>
        </authorList>
    </citation>
    <scope>NUCLEOTIDE SEQUENCE [LARGE SCALE GENOMIC DNA]</scope>
    <source>
        <strain evidence="5 6">FSL R7-0666</strain>
    </source>
</reference>